<name>A0A149TP91_9PROT</name>
<evidence type="ECO:0000313" key="2">
    <source>
        <dbReference type="EMBL" id="KXV51718.1"/>
    </source>
</evidence>
<evidence type="ECO:0000256" key="1">
    <source>
        <dbReference type="SAM" id="SignalP"/>
    </source>
</evidence>
<dbReference type="Proteomes" id="UP000075636">
    <property type="component" value="Unassembled WGS sequence"/>
</dbReference>
<sequence>MKMRVFPLIVAWTFLAVPSAFGQSMPLWKSATQTGNVRDLVLSAGSDNSVAAWLEKKADTQNGRLQNPVINQRSITTGPLQLSDVGSSLGVAALDAASAVRSVGI</sequence>
<dbReference type="AlphaFoldDB" id="A0A149TP91"/>
<organism evidence="2 3">
    <name type="scientific">Gluconobacter albidus</name>
    <dbReference type="NCBI Taxonomy" id="318683"/>
    <lineage>
        <taxon>Bacteria</taxon>
        <taxon>Pseudomonadati</taxon>
        <taxon>Pseudomonadota</taxon>
        <taxon>Alphaproteobacteria</taxon>
        <taxon>Acetobacterales</taxon>
        <taxon>Acetobacteraceae</taxon>
        <taxon>Gluconobacter</taxon>
    </lineage>
</organism>
<reference evidence="2 3" key="1">
    <citation type="submission" date="2015-06" db="EMBL/GenBank/DDBJ databases">
        <title>Improved classification and identification of acetic acid bacteria using matrix-assisted laser desorption/ionization time-of-flight mass spectrometry; Gluconobacter nephelii and Gluconobacter uchimurae are later heterotypic synonyms of Gluconobacter japonicus and Gluconobacter oxydans, respectively.</title>
        <authorList>
            <person name="Li L."/>
            <person name="Cleenwerck I."/>
            <person name="De Vuyst L."/>
            <person name="Vandamme P."/>
        </authorList>
    </citation>
    <scope>NUCLEOTIDE SEQUENCE [LARGE SCALE GENOMIC DNA]</scope>
    <source>
        <strain evidence="2 3">LMG 1768</strain>
    </source>
</reference>
<feature type="signal peptide" evidence="1">
    <location>
        <begin position="1"/>
        <end position="22"/>
    </location>
</feature>
<evidence type="ECO:0000313" key="3">
    <source>
        <dbReference type="Proteomes" id="UP000075636"/>
    </source>
</evidence>
<keyword evidence="1" id="KW-0732">Signal</keyword>
<proteinExistence type="predicted"/>
<protein>
    <submittedName>
        <fullName evidence="2">Uncharacterized protein</fullName>
    </submittedName>
</protein>
<gene>
    <name evidence="2" type="ORF">AD945_00010</name>
</gene>
<feature type="non-terminal residue" evidence="2">
    <location>
        <position position="105"/>
    </location>
</feature>
<comment type="caution">
    <text evidence="2">The sequence shown here is derived from an EMBL/GenBank/DDBJ whole genome shotgun (WGS) entry which is preliminary data.</text>
</comment>
<feature type="chain" id="PRO_5007555948" evidence="1">
    <location>
        <begin position="23"/>
        <end position="105"/>
    </location>
</feature>
<dbReference type="EMBL" id="LHZR01000002">
    <property type="protein sequence ID" value="KXV51718.1"/>
    <property type="molecule type" value="Genomic_DNA"/>
</dbReference>
<accession>A0A149TP91</accession>